<comment type="subcellular location">
    <subcellularLocation>
        <location evidence="2">Membrane</location>
        <topology evidence="2">Multi-pass membrane protein</topology>
    </subcellularLocation>
</comment>
<evidence type="ECO:0000256" key="12">
    <source>
        <dbReference type="ARBA" id="ARBA00023136"/>
    </source>
</evidence>
<evidence type="ECO:0000256" key="6">
    <source>
        <dbReference type="ARBA" id="ARBA00022692"/>
    </source>
</evidence>
<keyword evidence="5" id="KW-0808">Transferase</keyword>
<dbReference type="SMART" id="SM00304">
    <property type="entry name" value="HAMP"/>
    <property type="match status" value="1"/>
</dbReference>
<evidence type="ECO:0000313" key="16">
    <source>
        <dbReference type="EMBL" id="TVT59868.1"/>
    </source>
</evidence>
<sequence length="742" mass="81333">MVPATLKRLSSGALPVMALLILVLISLHLMSGALQNTEELSRLFIPLLVTSVLGLFAMVIVVGVNIVQLIGRYRRQAAGSRLALRLVVVFVALSLAPVAVVYYYSQQFLLQGIDSWFDVHIDQSMDDALSLGRASLDLHKLERVKITQLLLDELTGTSVAGLSLSLEELREQFGANELVLMDASGKAITSVNADPSILITSKPDGAILQQIRSGEDFVGVEPSPNAEGQMEVRVVVADRVRARLLLARYPISRAIAELTTKVEGSYSRYKELAFLRKSLKSTFTLSLAMVLLFSLLAAIWAAFFTARRLVKPVAGIAEGTRAVAEGNYGMQLPVPKSRDELGFLVDSFNSMSRRIARSRDETARTQRQVEAQRTYLETVLGRLSSGVISLDAAGRLQTANQAAGEILKVDVALLLGQDINGIAAISPRLRQFIEAVREAVEQEQRDWRGQISLIGGEGRQALLCRGTPLAQPDDESMGYGLVFDDITNLIKAQRDAAWGEVARRLAHEIKNPLTPIQLSAERLRHKYLKKMEGKDADVLDRATHTIVSQVEAMKEMVNAFSDYARPSQINPQPVHLDDLVSEVLDLYRSAGFEAGLNIQLDAGETRVEADPVRLRQVVHNLIKNAQEATAVEINPKIDVKTEVKVDNDCRYVELSVTDNGPGFDAEILAHLFEPYVTTKTRGTGLGLAVVKKIAEEHGGNIWAENRPEGGAHLVLRLPTITPDNPLADCSQLPDPTVRSNTE</sequence>
<dbReference type="Pfam" id="PF08448">
    <property type="entry name" value="PAS_4"/>
    <property type="match status" value="1"/>
</dbReference>
<dbReference type="CDD" id="cd06225">
    <property type="entry name" value="HAMP"/>
    <property type="match status" value="1"/>
</dbReference>
<dbReference type="Proteomes" id="UP000317355">
    <property type="component" value="Unassembled WGS sequence"/>
</dbReference>
<protein>
    <recommendedName>
        <fullName evidence="3">histidine kinase</fullName>
        <ecNumber evidence="3">2.7.13.3</ecNumber>
    </recommendedName>
</protein>
<keyword evidence="4" id="KW-0597">Phosphoprotein</keyword>
<dbReference type="SUPFAM" id="SSF158472">
    <property type="entry name" value="HAMP domain-like"/>
    <property type="match status" value="1"/>
</dbReference>
<dbReference type="GO" id="GO:0016020">
    <property type="term" value="C:membrane"/>
    <property type="evidence" value="ECO:0007669"/>
    <property type="project" value="UniProtKB-SubCell"/>
</dbReference>
<dbReference type="EMBL" id="VMRY01000003">
    <property type="protein sequence ID" value="TVT59868.1"/>
    <property type="molecule type" value="Genomic_DNA"/>
</dbReference>
<dbReference type="SUPFAM" id="SSF47384">
    <property type="entry name" value="Homodimeric domain of signal transducing histidine kinase"/>
    <property type="match status" value="1"/>
</dbReference>
<dbReference type="InterPro" id="IPR013656">
    <property type="entry name" value="PAS_4"/>
</dbReference>
<evidence type="ECO:0000313" key="17">
    <source>
        <dbReference type="Proteomes" id="UP000317355"/>
    </source>
</evidence>
<keyword evidence="7" id="KW-0547">Nucleotide-binding</keyword>
<evidence type="ECO:0000256" key="7">
    <source>
        <dbReference type="ARBA" id="ARBA00022741"/>
    </source>
</evidence>
<keyword evidence="11" id="KW-0902">Two-component regulatory system</keyword>
<evidence type="ECO:0000256" key="10">
    <source>
        <dbReference type="ARBA" id="ARBA00022989"/>
    </source>
</evidence>
<dbReference type="InterPro" id="IPR017232">
    <property type="entry name" value="NtrY"/>
</dbReference>
<name>A0A558DFR2_9GAMM</name>
<evidence type="ECO:0000256" key="2">
    <source>
        <dbReference type="ARBA" id="ARBA00004141"/>
    </source>
</evidence>
<keyword evidence="9" id="KW-0067">ATP-binding</keyword>
<evidence type="ECO:0000256" key="13">
    <source>
        <dbReference type="SAM" id="Phobius"/>
    </source>
</evidence>
<dbReference type="GO" id="GO:0030295">
    <property type="term" value="F:protein kinase activator activity"/>
    <property type="evidence" value="ECO:0007669"/>
    <property type="project" value="TreeGrafter"/>
</dbReference>
<dbReference type="PIRSF" id="PIRSF037532">
    <property type="entry name" value="STHK_NtrY"/>
    <property type="match status" value="1"/>
</dbReference>
<evidence type="ECO:0000259" key="15">
    <source>
        <dbReference type="PROSITE" id="PS50885"/>
    </source>
</evidence>
<dbReference type="Gene3D" id="3.30.565.10">
    <property type="entry name" value="Histidine kinase-like ATPase, C-terminal domain"/>
    <property type="match status" value="1"/>
</dbReference>
<dbReference type="InterPro" id="IPR003660">
    <property type="entry name" value="HAMP_dom"/>
</dbReference>
<dbReference type="Pfam" id="PF00512">
    <property type="entry name" value="HisKA"/>
    <property type="match status" value="1"/>
</dbReference>
<feature type="transmembrane region" description="Helical" evidence="13">
    <location>
        <begin position="43"/>
        <end position="70"/>
    </location>
</feature>
<dbReference type="InterPro" id="IPR004358">
    <property type="entry name" value="Sig_transdc_His_kin-like_C"/>
</dbReference>
<dbReference type="CDD" id="cd00082">
    <property type="entry name" value="HisKA"/>
    <property type="match status" value="1"/>
</dbReference>
<evidence type="ECO:0000256" key="3">
    <source>
        <dbReference type="ARBA" id="ARBA00012438"/>
    </source>
</evidence>
<dbReference type="SUPFAM" id="SSF55785">
    <property type="entry name" value="PYP-like sensor domain (PAS domain)"/>
    <property type="match status" value="1"/>
</dbReference>
<proteinExistence type="predicted"/>
<dbReference type="Gene3D" id="3.30.450.20">
    <property type="entry name" value="PAS domain"/>
    <property type="match status" value="1"/>
</dbReference>
<keyword evidence="12 13" id="KW-0472">Membrane</keyword>
<reference evidence="16 17" key="1">
    <citation type="submission" date="2019-07" db="EMBL/GenBank/DDBJ databases">
        <title>The pathways for chlorine oxyanion respiration interact through the shared metabolite chlorate.</title>
        <authorList>
            <person name="Barnum T.P."/>
            <person name="Cheng Y."/>
            <person name="Hill K.A."/>
            <person name="Lucas L.N."/>
            <person name="Carlson H.K."/>
            <person name="Coates J.D."/>
        </authorList>
    </citation>
    <scope>NUCLEOTIDE SEQUENCE [LARGE SCALE GENOMIC DNA]</scope>
    <source>
        <strain evidence="16">BK-3</strain>
    </source>
</reference>
<dbReference type="SUPFAM" id="SSF55874">
    <property type="entry name" value="ATPase domain of HSP90 chaperone/DNA topoisomerase II/histidine kinase"/>
    <property type="match status" value="1"/>
</dbReference>
<dbReference type="CDD" id="cd00130">
    <property type="entry name" value="PAS"/>
    <property type="match status" value="1"/>
</dbReference>
<dbReference type="SMART" id="SM00387">
    <property type="entry name" value="HATPase_c"/>
    <property type="match status" value="1"/>
</dbReference>
<dbReference type="PANTHER" id="PTHR42878:SF7">
    <property type="entry name" value="SENSOR HISTIDINE KINASE GLRK"/>
    <property type="match status" value="1"/>
</dbReference>
<gene>
    <name evidence="16" type="ORF">FHK82_02490</name>
</gene>
<keyword evidence="8" id="KW-0418">Kinase</keyword>
<dbReference type="InterPro" id="IPR050351">
    <property type="entry name" value="BphY/WalK/GraS-like"/>
</dbReference>
<dbReference type="InterPro" id="IPR036890">
    <property type="entry name" value="HATPase_C_sf"/>
</dbReference>
<dbReference type="GO" id="GO:0005524">
    <property type="term" value="F:ATP binding"/>
    <property type="evidence" value="ECO:0007669"/>
    <property type="project" value="UniProtKB-KW"/>
</dbReference>
<evidence type="ECO:0000256" key="9">
    <source>
        <dbReference type="ARBA" id="ARBA00022840"/>
    </source>
</evidence>
<evidence type="ECO:0000259" key="14">
    <source>
        <dbReference type="PROSITE" id="PS50109"/>
    </source>
</evidence>
<dbReference type="PANTHER" id="PTHR42878">
    <property type="entry name" value="TWO-COMPONENT HISTIDINE KINASE"/>
    <property type="match status" value="1"/>
</dbReference>
<dbReference type="SMART" id="SM00388">
    <property type="entry name" value="HisKA"/>
    <property type="match status" value="1"/>
</dbReference>
<feature type="transmembrane region" description="Helical" evidence="13">
    <location>
        <begin position="82"/>
        <end position="104"/>
    </location>
</feature>
<dbReference type="GO" id="GO:0000155">
    <property type="term" value="F:phosphorelay sensor kinase activity"/>
    <property type="evidence" value="ECO:0007669"/>
    <property type="project" value="InterPro"/>
</dbReference>
<evidence type="ECO:0000256" key="5">
    <source>
        <dbReference type="ARBA" id="ARBA00022679"/>
    </source>
</evidence>
<dbReference type="GO" id="GO:0000156">
    <property type="term" value="F:phosphorelay response regulator activity"/>
    <property type="evidence" value="ECO:0007669"/>
    <property type="project" value="TreeGrafter"/>
</dbReference>
<accession>A0A558DFR2</accession>
<feature type="transmembrane region" description="Helical" evidence="13">
    <location>
        <begin position="283"/>
        <end position="303"/>
    </location>
</feature>
<dbReference type="InterPro" id="IPR035965">
    <property type="entry name" value="PAS-like_dom_sf"/>
</dbReference>
<dbReference type="STRING" id="1543721.AAY24_12320"/>
<feature type="transmembrane region" description="Helical" evidence="13">
    <location>
        <begin position="12"/>
        <end position="31"/>
    </location>
</feature>
<dbReference type="Gene3D" id="1.10.287.130">
    <property type="match status" value="1"/>
</dbReference>
<dbReference type="PROSITE" id="PS50885">
    <property type="entry name" value="HAMP"/>
    <property type="match status" value="1"/>
</dbReference>
<dbReference type="InterPro" id="IPR003594">
    <property type="entry name" value="HATPase_dom"/>
</dbReference>
<dbReference type="GO" id="GO:0007234">
    <property type="term" value="P:osmosensory signaling via phosphorelay pathway"/>
    <property type="evidence" value="ECO:0007669"/>
    <property type="project" value="TreeGrafter"/>
</dbReference>
<keyword evidence="10 13" id="KW-1133">Transmembrane helix</keyword>
<dbReference type="InterPro" id="IPR003661">
    <property type="entry name" value="HisK_dim/P_dom"/>
</dbReference>
<dbReference type="AlphaFoldDB" id="A0A558DFR2"/>
<dbReference type="InterPro" id="IPR036097">
    <property type="entry name" value="HisK_dim/P_sf"/>
</dbReference>
<comment type="caution">
    <text evidence="16">The sequence shown here is derived from an EMBL/GenBank/DDBJ whole genome shotgun (WGS) entry which is preliminary data.</text>
</comment>
<dbReference type="PRINTS" id="PR00344">
    <property type="entry name" value="BCTRLSENSOR"/>
</dbReference>
<dbReference type="Gene3D" id="6.10.340.10">
    <property type="match status" value="1"/>
</dbReference>
<evidence type="ECO:0000256" key="1">
    <source>
        <dbReference type="ARBA" id="ARBA00000085"/>
    </source>
</evidence>
<evidence type="ECO:0000256" key="4">
    <source>
        <dbReference type="ARBA" id="ARBA00022553"/>
    </source>
</evidence>
<evidence type="ECO:0000256" key="8">
    <source>
        <dbReference type="ARBA" id="ARBA00022777"/>
    </source>
</evidence>
<dbReference type="Pfam" id="PF00672">
    <property type="entry name" value="HAMP"/>
    <property type="match status" value="1"/>
</dbReference>
<evidence type="ECO:0000256" key="11">
    <source>
        <dbReference type="ARBA" id="ARBA00023012"/>
    </source>
</evidence>
<dbReference type="InterPro" id="IPR005467">
    <property type="entry name" value="His_kinase_dom"/>
</dbReference>
<dbReference type="PROSITE" id="PS50109">
    <property type="entry name" value="HIS_KIN"/>
    <property type="match status" value="1"/>
</dbReference>
<dbReference type="Pfam" id="PF02518">
    <property type="entry name" value="HATPase_c"/>
    <property type="match status" value="1"/>
</dbReference>
<feature type="domain" description="Histidine kinase" evidence="14">
    <location>
        <begin position="504"/>
        <end position="721"/>
    </location>
</feature>
<feature type="domain" description="HAMP" evidence="15">
    <location>
        <begin position="307"/>
        <end position="360"/>
    </location>
</feature>
<dbReference type="EC" id="2.7.13.3" evidence="3"/>
<dbReference type="InterPro" id="IPR000014">
    <property type="entry name" value="PAS"/>
</dbReference>
<comment type="catalytic activity">
    <reaction evidence="1">
        <text>ATP + protein L-histidine = ADP + protein N-phospho-L-histidine.</text>
        <dbReference type="EC" id="2.7.13.3"/>
    </reaction>
</comment>
<keyword evidence="6 13" id="KW-0812">Transmembrane</keyword>
<organism evidence="16 17">
    <name type="scientific">Sedimenticola thiotaurini</name>
    <dbReference type="NCBI Taxonomy" id="1543721"/>
    <lineage>
        <taxon>Bacteria</taxon>
        <taxon>Pseudomonadati</taxon>
        <taxon>Pseudomonadota</taxon>
        <taxon>Gammaproteobacteria</taxon>
        <taxon>Chromatiales</taxon>
        <taxon>Sedimenticolaceae</taxon>
        <taxon>Sedimenticola</taxon>
    </lineage>
</organism>